<dbReference type="GO" id="GO:0008115">
    <property type="term" value="F:sarcosine oxidase activity"/>
    <property type="evidence" value="ECO:0007669"/>
    <property type="project" value="UniProtKB-EC"/>
</dbReference>
<dbReference type="NCBIfam" id="NF008425">
    <property type="entry name" value="PRK11259.1"/>
    <property type="match status" value="1"/>
</dbReference>
<keyword evidence="3" id="KW-0274">FAD</keyword>
<dbReference type="PANTHER" id="PTHR10961">
    <property type="entry name" value="PEROXISOMAL SARCOSINE OXIDASE"/>
    <property type="match status" value="1"/>
</dbReference>
<feature type="domain" description="FAD dependent oxidoreductase" evidence="5">
    <location>
        <begin position="6"/>
        <end position="360"/>
    </location>
</feature>
<dbReference type="Proteomes" id="UP000271554">
    <property type="component" value="Chromosome"/>
</dbReference>
<dbReference type="OrthoDB" id="9806452at2"/>
<evidence type="ECO:0000259" key="5">
    <source>
        <dbReference type="Pfam" id="PF01266"/>
    </source>
</evidence>
<keyword evidence="2" id="KW-0285">Flavoprotein</keyword>
<gene>
    <name evidence="6" type="primary">soxA</name>
    <name evidence="6" type="ORF">DWB77_04973</name>
</gene>
<dbReference type="EC" id="1.5.3.1" evidence="6"/>
<dbReference type="InterPro" id="IPR006076">
    <property type="entry name" value="FAD-dep_OxRdtase"/>
</dbReference>
<evidence type="ECO:0000256" key="2">
    <source>
        <dbReference type="ARBA" id="ARBA00022630"/>
    </source>
</evidence>
<dbReference type="InterPro" id="IPR036188">
    <property type="entry name" value="FAD/NAD-bd_sf"/>
</dbReference>
<name>A0A387HG17_9ACTN</name>
<dbReference type="Gene3D" id="3.30.9.10">
    <property type="entry name" value="D-Amino Acid Oxidase, subunit A, domain 2"/>
    <property type="match status" value="1"/>
</dbReference>
<sequence>MTETADVLIVGLGGLGSAAAYHLAARGTRVIGIDRFGPAHARGASHGESRGVWKAYFMGAGYVPLLDRAYDLWDELGEIRGETLFHRTGGICVGPAGGALVPAALTSAREAGLEFEYLESDEIRSRFPEFDPAPGDVAVWDPSSGYVRPEQVVTAHLDLARKHGADLRFDEKVLDFSETGSGVRVRTETGVYEAGRLVVAAGAWAPQLLPELQPHIKVLRKVMLWFDPVSRAEDFYPGRQPYWIWEGENGTVGYGHPAVDGPSGGVKAGIHSGGDLADPDSLDRHVSTRDVEAVREFLAKRIPALPGRYLRSRVCMYDNSPDLGFIIGPSAQSDRITVAAGTSGHAFKFAPALGEVIAQLATEGASTHDISLFDPRRLTAATA</sequence>
<dbReference type="SUPFAM" id="SSF54373">
    <property type="entry name" value="FAD-linked reductases, C-terminal domain"/>
    <property type="match status" value="1"/>
</dbReference>
<comment type="cofactor">
    <cofactor evidence="1">
        <name>FAD</name>
        <dbReference type="ChEBI" id="CHEBI:57692"/>
    </cofactor>
</comment>
<dbReference type="RefSeq" id="WP_120723312.1">
    <property type="nucleotide sequence ID" value="NZ_CP032698.1"/>
</dbReference>
<reference evidence="6 7" key="1">
    <citation type="submission" date="2018-10" db="EMBL/GenBank/DDBJ databases">
        <title>Relationship between Morphology and Antimicrobial Activity in Streptomyces.</title>
        <authorList>
            <person name="Kang H.J."/>
            <person name="Kim S.B."/>
        </authorList>
    </citation>
    <scope>NUCLEOTIDE SEQUENCE [LARGE SCALE GENOMIC DNA]</scope>
    <source>
        <strain evidence="6 7">BH38</strain>
    </source>
</reference>
<dbReference type="EMBL" id="CP032698">
    <property type="protein sequence ID" value="AYG82786.1"/>
    <property type="molecule type" value="Genomic_DNA"/>
</dbReference>
<evidence type="ECO:0000256" key="4">
    <source>
        <dbReference type="ARBA" id="ARBA00023002"/>
    </source>
</evidence>
<keyword evidence="4 6" id="KW-0560">Oxidoreductase</keyword>
<organism evidence="6 7">
    <name type="scientific">Streptomyces hundungensis</name>
    <dbReference type="NCBI Taxonomy" id="1077946"/>
    <lineage>
        <taxon>Bacteria</taxon>
        <taxon>Bacillati</taxon>
        <taxon>Actinomycetota</taxon>
        <taxon>Actinomycetes</taxon>
        <taxon>Kitasatosporales</taxon>
        <taxon>Streptomycetaceae</taxon>
        <taxon>Streptomyces</taxon>
    </lineage>
</organism>
<evidence type="ECO:0000256" key="3">
    <source>
        <dbReference type="ARBA" id="ARBA00022827"/>
    </source>
</evidence>
<dbReference type="GO" id="GO:0050660">
    <property type="term" value="F:flavin adenine dinucleotide binding"/>
    <property type="evidence" value="ECO:0007669"/>
    <property type="project" value="InterPro"/>
</dbReference>
<dbReference type="PANTHER" id="PTHR10961:SF7">
    <property type="entry name" value="FAD DEPENDENT OXIDOREDUCTASE DOMAIN-CONTAINING PROTEIN"/>
    <property type="match status" value="1"/>
</dbReference>
<keyword evidence="7" id="KW-1185">Reference proteome</keyword>
<evidence type="ECO:0000313" key="6">
    <source>
        <dbReference type="EMBL" id="AYG82786.1"/>
    </source>
</evidence>
<dbReference type="AlphaFoldDB" id="A0A387HG17"/>
<evidence type="ECO:0000313" key="7">
    <source>
        <dbReference type="Proteomes" id="UP000271554"/>
    </source>
</evidence>
<proteinExistence type="predicted"/>
<evidence type="ECO:0000256" key="1">
    <source>
        <dbReference type="ARBA" id="ARBA00001974"/>
    </source>
</evidence>
<protein>
    <submittedName>
        <fullName evidence="6">Monomeric sarcosine oxidase</fullName>
        <ecNumber evidence="6">1.5.3.1</ecNumber>
    </submittedName>
</protein>
<dbReference type="Pfam" id="PF01266">
    <property type="entry name" value="DAO"/>
    <property type="match status" value="1"/>
</dbReference>
<dbReference type="InterPro" id="IPR045170">
    <property type="entry name" value="MTOX"/>
</dbReference>
<dbReference type="Gene3D" id="3.50.50.60">
    <property type="entry name" value="FAD/NAD(P)-binding domain"/>
    <property type="match status" value="1"/>
</dbReference>
<dbReference type="KEGG" id="shun:DWB77_04973"/>
<dbReference type="SUPFAM" id="SSF51905">
    <property type="entry name" value="FAD/NAD(P)-binding domain"/>
    <property type="match status" value="1"/>
</dbReference>
<accession>A0A387HG17</accession>